<accession>A0AAV4F947</accession>
<dbReference type="Proteomes" id="UP000762676">
    <property type="component" value="Unassembled WGS sequence"/>
</dbReference>
<feature type="compositionally biased region" description="Polar residues" evidence="1">
    <location>
        <begin position="52"/>
        <end position="70"/>
    </location>
</feature>
<proteinExistence type="predicted"/>
<keyword evidence="3" id="KW-1185">Reference proteome</keyword>
<evidence type="ECO:0000313" key="3">
    <source>
        <dbReference type="Proteomes" id="UP000762676"/>
    </source>
</evidence>
<evidence type="ECO:0008006" key="4">
    <source>
        <dbReference type="Google" id="ProtNLM"/>
    </source>
</evidence>
<dbReference type="AlphaFoldDB" id="A0AAV4F947"/>
<evidence type="ECO:0000313" key="2">
    <source>
        <dbReference type="EMBL" id="GFR69747.1"/>
    </source>
</evidence>
<name>A0AAV4F947_9GAST</name>
<dbReference type="EMBL" id="BMAT01007723">
    <property type="protein sequence ID" value="GFR69747.1"/>
    <property type="molecule type" value="Genomic_DNA"/>
</dbReference>
<comment type="caution">
    <text evidence="2">The sequence shown here is derived from an EMBL/GenBank/DDBJ whole genome shotgun (WGS) entry which is preliminary data.</text>
</comment>
<gene>
    <name evidence="2" type="ORF">ElyMa_003765000</name>
</gene>
<feature type="compositionally biased region" description="Acidic residues" evidence="1">
    <location>
        <begin position="72"/>
        <end position="84"/>
    </location>
</feature>
<protein>
    <recommendedName>
        <fullName evidence="4">C2H2-type domain-containing protein</fullName>
    </recommendedName>
</protein>
<sequence>MIAVVEEDGHDNTKPDDDQTGYSTTRMIFETPIESTFSPEGACPPECESISQDISTTVTSSTANSRQSELSPDLEDAVRDEDADDSKVMRCERCHAEFSSLHQFMDHRNFECQSGTGLSPADDE</sequence>
<reference evidence="2 3" key="1">
    <citation type="journal article" date="2021" name="Elife">
        <title>Chloroplast acquisition without the gene transfer in kleptoplastic sea slugs, Plakobranchus ocellatus.</title>
        <authorList>
            <person name="Maeda T."/>
            <person name="Takahashi S."/>
            <person name="Yoshida T."/>
            <person name="Shimamura S."/>
            <person name="Takaki Y."/>
            <person name="Nagai Y."/>
            <person name="Toyoda A."/>
            <person name="Suzuki Y."/>
            <person name="Arimoto A."/>
            <person name="Ishii H."/>
            <person name="Satoh N."/>
            <person name="Nishiyama T."/>
            <person name="Hasebe M."/>
            <person name="Maruyama T."/>
            <person name="Minagawa J."/>
            <person name="Obokata J."/>
            <person name="Shigenobu S."/>
        </authorList>
    </citation>
    <scope>NUCLEOTIDE SEQUENCE [LARGE SCALE GENOMIC DNA]</scope>
</reference>
<organism evidence="2 3">
    <name type="scientific">Elysia marginata</name>
    <dbReference type="NCBI Taxonomy" id="1093978"/>
    <lineage>
        <taxon>Eukaryota</taxon>
        <taxon>Metazoa</taxon>
        <taxon>Spiralia</taxon>
        <taxon>Lophotrochozoa</taxon>
        <taxon>Mollusca</taxon>
        <taxon>Gastropoda</taxon>
        <taxon>Heterobranchia</taxon>
        <taxon>Euthyneura</taxon>
        <taxon>Panpulmonata</taxon>
        <taxon>Sacoglossa</taxon>
        <taxon>Placobranchoidea</taxon>
        <taxon>Plakobranchidae</taxon>
        <taxon>Elysia</taxon>
    </lineage>
</organism>
<feature type="region of interest" description="Disordered" evidence="1">
    <location>
        <begin position="52"/>
        <end position="85"/>
    </location>
</feature>
<evidence type="ECO:0000256" key="1">
    <source>
        <dbReference type="SAM" id="MobiDB-lite"/>
    </source>
</evidence>
<feature type="region of interest" description="Disordered" evidence="1">
    <location>
        <begin position="1"/>
        <end position="25"/>
    </location>
</feature>